<dbReference type="RefSeq" id="WP_115594159.1">
    <property type="nucleotide sequence ID" value="NZ_QRHA01000011.1"/>
</dbReference>
<sequence>MALYFSSRKIPQLKGLPLSERAERLEAASKQLSVPEKTLLNILKLCVFVPVFALIMRVATDWTSLLWAAGVFLLYPLLLKPIQYSLSAKYLPPRSSKERT</sequence>
<accession>A0A3D8M467</accession>
<evidence type="ECO:0000256" key="1">
    <source>
        <dbReference type="SAM" id="Phobius"/>
    </source>
</evidence>
<evidence type="ECO:0000313" key="2">
    <source>
        <dbReference type="EMBL" id="RDV24431.1"/>
    </source>
</evidence>
<dbReference type="Proteomes" id="UP000256561">
    <property type="component" value="Unassembled WGS sequence"/>
</dbReference>
<keyword evidence="1" id="KW-0812">Transmembrane</keyword>
<feature type="transmembrane region" description="Helical" evidence="1">
    <location>
        <begin position="38"/>
        <end position="56"/>
    </location>
</feature>
<protein>
    <submittedName>
        <fullName evidence="2">Uncharacterized protein</fullName>
    </submittedName>
</protein>
<evidence type="ECO:0000313" key="3">
    <source>
        <dbReference type="Proteomes" id="UP000256561"/>
    </source>
</evidence>
<feature type="transmembrane region" description="Helical" evidence="1">
    <location>
        <begin position="62"/>
        <end position="79"/>
    </location>
</feature>
<keyword evidence="1" id="KW-1133">Transmembrane helix</keyword>
<proteinExistence type="predicted"/>
<dbReference type="InterPro" id="IPR046168">
    <property type="entry name" value="DUF6170"/>
</dbReference>
<dbReference type="OrthoDB" id="6388882at2"/>
<gene>
    <name evidence="2" type="ORF">DXV75_14210</name>
</gene>
<dbReference type="EMBL" id="QRHA01000011">
    <property type="protein sequence ID" value="RDV24431.1"/>
    <property type="molecule type" value="Genomic_DNA"/>
</dbReference>
<keyword evidence="1" id="KW-0472">Membrane</keyword>
<comment type="caution">
    <text evidence="2">The sequence shown here is derived from an EMBL/GenBank/DDBJ whole genome shotgun (WGS) entry which is preliminary data.</text>
</comment>
<name>A0A3D8M467_9ALTE</name>
<reference evidence="3" key="1">
    <citation type="submission" date="2018-08" db="EMBL/GenBank/DDBJ databases">
        <authorList>
            <person name="Zhang J."/>
            <person name="Du Z.-J."/>
        </authorList>
    </citation>
    <scope>NUCLEOTIDE SEQUENCE [LARGE SCALE GENOMIC DNA]</scope>
    <source>
        <strain evidence="3">KCTC 52655</strain>
    </source>
</reference>
<dbReference type="Pfam" id="PF19667">
    <property type="entry name" value="DUF6170"/>
    <property type="match status" value="1"/>
</dbReference>
<organism evidence="2 3">
    <name type="scientific">Alteromonas aestuariivivens</name>
    <dbReference type="NCBI Taxonomy" id="1938339"/>
    <lineage>
        <taxon>Bacteria</taxon>
        <taxon>Pseudomonadati</taxon>
        <taxon>Pseudomonadota</taxon>
        <taxon>Gammaproteobacteria</taxon>
        <taxon>Alteromonadales</taxon>
        <taxon>Alteromonadaceae</taxon>
        <taxon>Alteromonas/Salinimonas group</taxon>
        <taxon>Alteromonas</taxon>
    </lineage>
</organism>
<keyword evidence="3" id="KW-1185">Reference proteome</keyword>
<dbReference type="AlphaFoldDB" id="A0A3D8M467"/>